<evidence type="ECO:0000259" key="1">
    <source>
        <dbReference type="PROSITE" id="PS50006"/>
    </source>
</evidence>
<evidence type="ECO:0000313" key="3">
    <source>
        <dbReference type="Proteomes" id="UP000290189"/>
    </source>
</evidence>
<dbReference type="Gene3D" id="2.60.200.20">
    <property type="match status" value="1"/>
</dbReference>
<protein>
    <recommendedName>
        <fullName evidence="1">FHA domain-containing protein</fullName>
    </recommendedName>
</protein>
<gene>
    <name evidence="2" type="ORF">PLBR_LOCUS5866</name>
</gene>
<dbReference type="InterPro" id="IPR000253">
    <property type="entry name" value="FHA_dom"/>
</dbReference>
<dbReference type="CDD" id="cd00060">
    <property type="entry name" value="FHA"/>
    <property type="match status" value="1"/>
</dbReference>
<proteinExistence type="predicted"/>
<keyword evidence="2" id="KW-0496">Mitochondrion</keyword>
<dbReference type="InterPro" id="IPR011993">
    <property type="entry name" value="PH-like_dom_sf"/>
</dbReference>
<name>A0A3P3YEP5_PLABS</name>
<dbReference type="AlphaFoldDB" id="A0A3P3YEP5"/>
<dbReference type="EMBL" id="OVEO01000010">
    <property type="protein sequence ID" value="SPQ98651.1"/>
    <property type="molecule type" value="Genomic_DNA"/>
</dbReference>
<accession>A0A3P3YEP5</accession>
<dbReference type="SMART" id="SM00240">
    <property type="entry name" value="FHA"/>
    <property type="match status" value="1"/>
</dbReference>
<dbReference type="Pfam" id="PF00498">
    <property type="entry name" value="FHA"/>
    <property type="match status" value="1"/>
</dbReference>
<sequence>MGTYRPLEAVEAGSELLATDDVPAHGVSASTTIDTVLDTLRFLPGSASAVLDIDGNNGKTPVWEGDLQIRDASDLAGLDGALASTWSKYFFSLVDGTMYYKRHRPDASNRGAFRIAFILAPEVVVVDDMSASAFASLRPRSDLEVVDADDIDAGCIKHVDGADVTIVTPHRIKFMKCPSAQTRCELVDVMRAHLRARLGDKLWAAKVEAGRISLPLIQEQIRLNSQLYNDFRERLVEDGPVKVMESVQTSRSKPRHGVLEVAMITSPTTPPTYRSKQFILMDGALYWFPDNDHRSLESCLALKYASVALDETAIREGEFAMDVQTPLRMLKLRAKHAVSLAEWFHSLVSAISQTNTGLDVAGSPADLPPDAAVADVDQLIAHINSIQASDLSICDLDRIPDGEKRWRDYLVQARQIDLWECRNDVPEWRLTMPEKIVWKYLLPTAPHRLPSLPSSIAAPILAEFQSADTRPKCRHPRRELFDPLLHWVTGELNKLFAKWRMSIESATAPVPAKDNDKSDLQPDQCSVIVAFANGSNNPTGLAMCGPDQPVVTIGRDSCNTLPLADERVSRAHAKIVYVKGELELFDIGSLSGTRVNNSSVGHKAVKVGDEIVVGTSTIRIEQRKARPQSFGTRLRQKLASFGKD</sequence>
<dbReference type="SUPFAM" id="SSF49879">
    <property type="entry name" value="SMAD/FHA domain"/>
    <property type="match status" value="1"/>
</dbReference>
<geneLocation type="mitochondrion" evidence="2"/>
<dbReference type="SUPFAM" id="SSF50729">
    <property type="entry name" value="PH domain-like"/>
    <property type="match status" value="1"/>
</dbReference>
<dbReference type="PROSITE" id="PS50006">
    <property type="entry name" value="FHA_DOMAIN"/>
    <property type="match status" value="1"/>
</dbReference>
<feature type="domain" description="FHA" evidence="1">
    <location>
        <begin position="551"/>
        <end position="600"/>
    </location>
</feature>
<evidence type="ECO:0000313" key="2">
    <source>
        <dbReference type="EMBL" id="SPQ98651.1"/>
    </source>
</evidence>
<dbReference type="Gene3D" id="2.30.29.30">
    <property type="entry name" value="Pleckstrin-homology domain (PH domain)/Phosphotyrosine-binding domain (PTB)"/>
    <property type="match status" value="1"/>
</dbReference>
<organism evidence="2 3">
    <name type="scientific">Plasmodiophora brassicae</name>
    <name type="common">Clubroot disease agent</name>
    <dbReference type="NCBI Taxonomy" id="37360"/>
    <lineage>
        <taxon>Eukaryota</taxon>
        <taxon>Sar</taxon>
        <taxon>Rhizaria</taxon>
        <taxon>Endomyxa</taxon>
        <taxon>Phytomyxea</taxon>
        <taxon>Plasmodiophorida</taxon>
        <taxon>Plasmodiophoridae</taxon>
        <taxon>Plasmodiophora</taxon>
    </lineage>
</organism>
<dbReference type="InterPro" id="IPR008984">
    <property type="entry name" value="SMAD_FHA_dom_sf"/>
</dbReference>
<dbReference type="Proteomes" id="UP000290189">
    <property type="component" value="Unassembled WGS sequence"/>
</dbReference>
<reference evidence="2 3" key="1">
    <citation type="submission" date="2018-03" db="EMBL/GenBank/DDBJ databases">
        <authorList>
            <person name="Fogelqvist J."/>
        </authorList>
    </citation>
    <scope>NUCLEOTIDE SEQUENCE [LARGE SCALE GENOMIC DNA]</scope>
</reference>